<keyword evidence="1" id="KW-0812">Transmembrane</keyword>
<reference evidence="2 3" key="1">
    <citation type="journal article" date="2016" name="Sci. Rep.">
        <title>Genomic and phenotypic characterization of the species Acinetobacter venetianus.</title>
        <authorList>
            <person name="Fondi M."/>
            <person name="Maida I."/>
            <person name="Perrin E."/>
            <person name="Orlandini V."/>
            <person name="La Torre L."/>
            <person name="Bosi E."/>
            <person name="Negroni A."/>
            <person name="Zanaroli G."/>
            <person name="Fava F."/>
            <person name="Decorosi F."/>
            <person name="Giovannetti L."/>
            <person name="Viti C."/>
            <person name="Vaneechoutte M."/>
            <person name="Dijkshoorn L."/>
            <person name="Fani R."/>
        </authorList>
    </citation>
    <scope>NUCLEOTIDE SEQUENCE [LARGE SCALE GENOMIC DNA]</scope>
    <source>
        <strain evidence="2 3">LUH5627</strain>
    </source>
</reference>
<dbReference type="EMBL" id="JRUE01000139">
    <property type="protein sequence ID" value="KXZ69882.1"/>
    <property type="molecule type" value="Genomic_DNA"/>
</dbReference>
<comment type="caution">
    <text evidence="2">The sequence shown here is derived from an EMBL/GenBank/DDBJ whole genome shotgun (WGS) entry which is preliminary data.</text>
</comment>
<keyword evidence="1" id="KW-0472">Membrane</keyword>
<evidence type="ECO:0000256" key="1">
    <source>
        <dbReference type="SAM" id="Phobius"/>
    </source>
</evidence>
<organism evidence="2 3">
    <name type="scientific">Acinetobacter venetianus</name>
    <dbReference type="NCBI Taxonomy" id="52133"/>
    <lineage>
        <taxon>Bacteria</taxon>
        <taxon>Pseudomonadati</taxon>
        <taxon>Pseudomonadota</taxon>
        <taxon>Gammaproteobacteria</taxon>
        <taxon>Moraxellales</taxon>
        <taxon>Moraxellaceae</taxon>
        <taxon>Acinetobacter</taxon>
    </lineage>
</organism>
<dbReference type="Proteomes" id="UP000075680">
    <property type="component" value="Unassembled WGS sequence"/>
</dbReference>
<keyword evidence="1" id="KW-1133">Transmembrane helix</keyword>
<dbReference type="PATRIC" id="fig|52133.18.peg.1545"/>
<proteinExistence type="predicted"/>
<feature type="transmembrane region" description="Helical" evidence="1">
    <location>
        <begin position="53"/>
        <end position="70"/>
    </location>
</feature>
<sequence length="92" mass="9696">MSLICPYCLSDQVIQVVNQQVNGTESSGLAASASFATIGASISKSLPLPVSPLLGGLAGVVIGGLFSSVFDEPKKPITMTYYHCNQCQQNFR</sequence>
<evidence type="ECO:0000313" key="2">
    <source>
        <dbReference type="EMBL" id="KXZ69882.1"/>
    </source>
</evidence>
<accession>A0A150HTB9</accession>
<dbReference type="RefSeq" id="WP_061518643.1">
    <property type="nucleotide sequence ID" value="NZ_JRUE01000139.1"/>
</dbReference>
<name>A0A150HTB9_9GAMM</name>
<protein>
    <submittedName>
        <fullName evidence="2">Uncharacterized protein</fullName>
    </submittedName>
</protein>
<dbReference type="AlphaFoldDB" id="A0A150HTB9"/>
<gene>
    <name evidence="2" type="ORF">AVENLUH5627_01487</name>
</gene>
<evidence type="ECO:0000313" key="3">
    <source>
        <dbReference type="Proteomes" id="UP000075680"/>
    </source>
</evidence>